<keyword evidence="2" id="KW-1185">Reference proteome</keyword>
<organism evidence="1 2">
    <name type="scientific">Virgibacillus salinus</name>
    <dbReference type="NCBI Taxonomy" id="553311"/>
    <lineage>
        <taxon>Bacteria</taxon>
        <taxon>Bacillati</taxon>
        <taxon>Bacillota</taxon>
        <taxon>Bacilli</taxon>
        <taxon>Bacillales</taxon>
        <taxon>Bacillaceae</taxon>
        <taxon>Virgibacillus</taxon>
    </lineage>
</organism>
<dbReference type="InterPro" id="IPR010982">
    <property type="entry name" value="Lambda_DNA-bd_dom_sf"/>
</dbReference>
<dbReference type="GO" id="GO:0003677">
    <property type="term" value="F:DNA binding"/>
    <property type="evidence" value="ECO:0007669"/>
    <property type="project" value="InterPro"/>
</dbReference>
<dbReference type="RefSeq" id="WP_092494476.1">
    <property type="nucleotide sequence ID" value="NZ_FNKD01000006.1"/>
</dbReference>
<evidence type="ECO:0000313" key="1">
    <source>
        <dbReference type="EMBL" id="SDR14516.1"/>
    </source>
</evidence>
<accession>A0A1H1GNR3</accession>
<gene>
    <name evidence="1" type="ORF">SAMN05216231_3768</name>
</gene>
<evidence type="ECO:0000313" key="2">
    <source>
        <dbReference type="Proteomes" id="UP000199444"/>
    </source>
</evidence>
<name>A0A1H1GNR3_9BACI</name>
<dbReference type="Gene3D" id="1.10.260.40">
    <property type="entry name" value="lambda repressor-like DNA-binding domains"/>
    <property type="match status" value="1"/>
</dbReference>
<dbReference type="Proteomes" id="UP000199444">
    <property type="component" value="Unassembled WGS sequence"/>
</dbReference>
<dbReference type="AlphaFoldDB" id="A0A1H1GNR3"/>
<proteinExistence type="predicted"/>
<protein>
    <submittedName>
        <fullName evidence="1">Uncharacterized protein</fullName>
    </submittedName>
</protein>
<dbReference type="STRING" id="553311.SAMN05216231_3768"/>
<sequence length="358" mass="42498">MLNFQRYLYKNIGNRIKKHRIQLELNQTDFISYFQVKYHIHLDRNRLSSIENGRNYIYKNPYLLTAEQIEIFSEDMECIPKELIFGDYEERERSVKLVLLAIIMNSEKIKENGVEEYIIPFIDNIFETKNSREILFAFNNYLEENDKEKERILKPIHGLEEETAEKEGVNIILEWFKNEYPFFTSSENVENYKNIAGESSPSINFISNLLIKLLVGNIGFAEFLSRKLRGALNNNSKSNYSKLDLSSFNKNIGQHGGILVRSKDGFYLFVHAFNEMWERHKKVFMEYFESSIFSKENSTSRYKYLNNDLFHNVITSSELSNIVFTLIENEKFTIESIDGHYLFYRSMYEMAYEKILHV</sequence>
<dbReference type="EMBL" id="FNKD01000006">
    <property type="protein sequence ID" value="SDR14516.1"/>
    <property type="molecule type" value="Genomic_DNA"/>
</dbReference>
<reference evidence="1 2" key="1">
    <citation type="submission" date="2016-10" db="EMBL/GenBank/DDBJ databases">
        <authorList>
            <person name="de Groot N.N."/>
        </authorList>
    </citation>
    <scope>NUCLEOTIDE SEQUENCE [LARGE SCALE GENOMIC DNA]</scope>
    <source>
        <strain evidence="1 2">CGMCC 1.10449</strain>
    </source>
</reference>